<organism evidence="2 3">
    <name type="scientific">Tetrapyrgos nigripes</name>
    <dbReference type="NCBI Taxonomy" id="182062"/>
    <lineage>
        <taxon>Eukaryota</taxon>
        <taxon>Fungi</taxon>
        <taxon>Dikarya</taxon>
        <taxon>Basidiomycota</taxon>
        <taxon>Agaricomycotina</taxon>
        <taxon>Agaricomycetes</taxon>
        <taxon>Agaricomycetidae</taxon>
        <taxon>Agaricales</taxon>
        <taxon>Marasmiineae</taxon>
        <taxon>Marasmiaceae</taxon>
        <taxon>Tetrapyrgos</taxon>
    </lineage>
</organism>
<dbReference type="PANTHER" id="PTHR15715:SF37">
    <property type="entry name" value="LD47843P"/>
    <property type="match status" value="1"/>
</dbReference>
<accession>A0A8H5D3R7</accession>
<feature type="domain" description="FHA" evidence="1">
    <location>
        <begin position="23"/>
        <end position="42"/>
    </location>
</feature>
<evidence type="ECO:0000259" key="1">
    <source>
        <dbReference type="PROSITE" id="PS50006"/>
    </source>
</evidence>
<gene>
    <name evidence="2" type="ORF">D9758_009262</name>
</gene>
<dbReference type="EMBL" id="JAACJM010000067">
    <property type="protein sequence ID" value="KAF5352156.1"/>
    <property type="molecule type" value="Genomic_DNA"/>
</dbReference>
<keyword evidence="3" id="KW-1185">Reference proteome</keyword>
<dbReference type="AlphaFoldDB" id="A0A8H5D3R7"/>
<dbReference type="InterPro" id="IPR000253">
    <property type="entry name" value="FHA_dom"/>
</dbReference>
<dbReference type="Proteomes" id="UP000559256">
    <property type="component" value="Unassembled WGS sequence"/>
</dbReference>
<dbReference type="Gene3D" id="2.60.200.20">
    <property type="match status" value="1"/>
</dbReference>
<dbReference type="InterPro" id="IPR008984">
    <property type="entry name" value="SMAD_FHA_dom_sf"/>
</dbReference>
<reference evidence="2 3" key="1">
    <citation type="journal article" date="2020" name="ISME J.">
        <title>Uncovering the hidden diversity of litter-decomposition mechanisms in mushroom-forming fungi.</title>
        <authorList>
            <person name="Floudas D."/>
            <person name="Bentzer J."/>
            <person name="Ahren D."/>
            <person name="Johansson T."/>
            <person name="Persson P."/>
            <person name="Tunlid A."/>
        </authorList>
    </citation>
    <scope>NUCLEOTIDE SEQUENCE [LARGE SCALE GENOMIC DNA]</scope>
    <source>
        <strain evidence="2 3">CBS 291.85</strain>
    </source>
</reference>
<dbReference type="Pfam" id="PF00498">
    <property type="entry name" value="FHA"/>
    <property type="match status" value="1"/>
</dbReference>
<evidence type="ECO:0000313" key="3">
    <source>
        <dbReference type="Proteomes" id="UP000559256"/>
    </source>
</evidence>
<dbReference type="SUPFAM" id="SSF49879">
    <property type="entry name" value="SMAD/FHA domain"/>
    <property type="match status" value="1"/>
</dbReference>
<dbReference type="GO" id="GO:0005737">
    <property type="term" value="C:cytoplasm"/>
    <property type="evidence" value="ECO:0007669"/>
    <property type="project" value="TreeGrafter"/>
</dbReference>
<name>A0A8H5D3R7_9AGAR</name>
<evidence type="ECO:0000313" key="2">
    <source>
        <dbReference type="EMBL" id="KAF5352156.1"/>
    </source>
</evidence>
<proteinExistence type="predicted"/>
<sequence>MPVPFPALYLYPLNGCSHFSPFQIFIRDLKSYNGTFINGERLSQEGLESEPFGLKSNDIGELGIDIVGGDNKTIVYHKVAARVVCIFSEQDALVEKLPHRQSSL</sequence>
<comment type="caution">
    <text evidence="2">The sequence shown here is derived from an EMBL/GenBank/DDBJ whole genome shotgun (WGS) entry which is preliminary data.</text>
</comment>
<dbReference type="InterPro" id="IPR051176">
    <property type="entry name" value="Cent_Immune-Sig_Mod"/>
</dbReference>
<dbReference type="PANTHER" id="PTHR15715">
    <property type="entry name" value="CENTROSOMAL PROTEIN OF 170 KDA"/>
    <property type="match status" value="1"/>
</dbReference>
<protein>
    <recommendedName>
        <fullName evidence="1">FHA domain-containing protein</fullName>
    </recommendedName>
</protein>
<dbReference type="PROSITE" id="PS50006">
    <property type="entry name" value="FHA_DOMAIN"/>
    <property type="match status" value="1"/>
</dbReference>
<dbReference type="OrthoDB" id="687730at2759"/>